<name>A0AA35XGG8_GEOBA</name>
<evidence type="ECO:0000256" key="1">
    <source>
        <dbReference type="SAM" id="Phobius"/>
    </source>
</evidence>
<proteinExistence type="predicted"/>
<evidence type="ECO:0000313" key="3">
    <source>
        <dbReference type="Proteomes" id="UP001174909"/>
    </source>
</evidence>
<keyword evidence="1" id="KW-0812">Transmembrane</keyword>
<sequence>MSHSLCPNKTNCSMTEREEGEMNIVVMLRLIMASMSFLGAMSIIASAIYRKTVCSPKVRSWQHEG</sequence>
<protein>
    <submittedName>
        <fullName evidence="2">Uncharacterized protein</fullName>
    </submittedName>
</protein>
<dbReference type="EMBL" id="CASHTH010003827">
    <property type="protein sequence ID" value="CAI8049992.1"/>
    <property type="molecule type" value="Genomic_DNA"/>
</dbReference>
<accession>A0AA35XGG8</accession>
<evidence type="ECO:0000313" key="2">
    <source>
        <dbReference type="EMBL" id="CAI8049992.1"/>
    </source>
</evidence>
<comment type="caution">
    <text evidence="2">The sequence shown here is derived from an EMBL/GenBank/DDBJ whole genome shotgun (WGS) entry which is preliminary data.</text>
</comment>
<dbReference type="Proteomes" id="UP001174909">
    <property type="component" value="Unassembled WGS sequence"/>
</dbReference>
<dbReference type="AlphaFoldDB" id="A0AA35XGG8"/>
<keyword evidence="1" id="KW-0472">Membrane</keyword>
<feature type="transmembrane region" description="Helical" evidence="1">
    <location>
        <begin position="24"/>
        <end position="49"/>
    </location>
</feature>
<gene>
    <name evidence="2" type="ORF">GBAR_LOCUS27504</name>
</gene>
<keyword evidence="3" id="KW-1185">Reference proteome</keyword>
<keyword evidence="1" id="KW-1133">Transmembrane helix</keyword>
<reference evidence="2" key="1">
    <citation type="submission" date="2023-03" db="EMBL/GenBank/DDBJ databases">
        <authorList>
            <person name="Steffen K."/>
            <person name="Cardenas P."/>
        </authorList>
    </citation>
    <scope>NUCLEOTIDE SEQUENCE</scope>
</reference>
<organism evidence="2 3">
    <name type="scientific">Geodia barretti</name>
    <name type="common">Barrett's horny sponge</name>
    <dbReference type="NCBI Taxonomy" id="519541"/>
    <lineage>
        <taxon>Eukaryota</taxon>
        <taxon>Metazoa</taxon>
        <taxon>Porifera</taxon>
        <taxon>Demospongiae</taxon>
        <taxon>Heteroscleromorpha</taxon>
        <taxon>Tetractinellida</taxon>
        <taxon>Astrophorina</taxon>
        <taxon>Geodiidae</taxon>
        <taxon>Geodia</taxon>
    </lineage>
</organism>
<feature type="non-terminal residue" evidence="2">
    <location>
        <position position="1"/>
    </location>
</feature>